<dbReference type="EMBL" id="JABGBP010000296">
    <property type="protein sequence ID" value="NOL60753.1"/>
    <property type="molecule type" value="Genomic_DNA"/>
</dbReference>
<dbReference type="STRING" id="74969.FAD_0644"/>
<sequence length="359" mass="40420">MNVGEIMKKDPITIDSNAKISEAISKMRENDIQQLPVLSEEKYIGMLTYKNILRRGSVRTNSKAYNFSIIAPRINENSNVMEAVKLLVESGLNSIPVFQKEKLVGIVTRLDIIRNLSDIYPDAARTKNYEIMTADVVTVDANDEIEASSQKIRTLDEFEIPVTNNGKLAGILRLKDIINNILMDKQKISYGQYTSGKSKVEIVASSLMDNPINSTEDNTIVDTATLMVKNHLHIIPITGKDSKLTGVVGITDILNSLETGTEEGFYIEISGLEEQDRDLYDITYFMADKFITNISRIIGNNGKLLFNIRKYKTEGKGKYSIRTKLITPKFSMEDDGSGYNYGKCIRDVLNNYETRLKNK</sequence>
<dbReference type="InterPro" id="IPR046342">
    <property type="entry name" value="CBS_dom_sf"/>
</dbReference>
<evidence type="ECO:0000256" key="2">
    <source>
        <dbReference type="PROSITE-ProRule" id="PRU00703"/>
    </source>
</evidence>
<dbReference type="InterPro" id="IPR051257">
    <property type="entry name" value="Diverse_CBS-Domain"/>
</dbReference>
<reference evidence="5 7" key="2">
    <citation type="submission" date="2020-05" db="EMBL/GenBank/DDBJ databases">
        <authorList>
            <person name="Zhang R."/>
        </authorList>
    </citation>
    <scope>NUCLEOTIDE SEQUENCE [LARGE SCALE GENOMIC DNA]</scope>
    <source>
        <strain evidence="5 7">DSM 28986</strain>
    </source>
</reference>
<dbReference type="PANTHER" id="PTHR43080:SF29">
    <property type="entry name" value="OS02G0818000 PROTEIN"/>
    <property type="match status" value="1"/>
</dbReference>
<feature type="domain" description="CBS" evidence="3">
    <location>
        <begin position="67"/>
        <end position="124"/>
    </location>
</feature>
<dbReference type="GeneID" id="16025854"/>
<protein>
    <submittedName>
        <fullName evidence="5">CBS domain-containing protein</fullName>
    </submittedName>
    <submittedName>
        <fullName evidence="4">Inosine-5'-monophosphate dehydrogenase</fullName>
    </submittedName>
</protein>
<dbReference type="Gene3D" id="3.10.580.10">
    <property type="entry name" value="CBS-domain"/>
    <property type="match status" value="3"/>
</dbReference>
<feature type="domain" description="CBS" evidence="3">
    <location>
        <begin position="207"/>
        <end position="263"/>
    </location>
</feature>
<dbReference type="RefSeq" id="WP_009887704.1">
    <property type="nucleotide sequence ID" value="NZ_CP015363.1"/>
</dbReference>
<reference evidence="4 6" key="1">
    <citation type="submission" date="2011-10" db="EMBL/GenBank/DDBJ databases">
        <title>Metabolic and evolutionary patterns in the extreme acidophile Ferroplasma acidiphilum.</title>
        <authorList>
            <person name="Golyshina O.V."/>
            <person name="Kozyavkin S.A."/>
            <person name="Tatusov R.L."/>
            <person name="Slesarev A.I."/>
            <person name="Golyshin P.N."/>
        </authorList>
    </citation>
    <scope>NUCLEOTIDE SEQUENCE [LARGE SCALE GENOMIC DNA]</scope>
    <source>
        <strain evidence="4">Berkeley</strain>
        <strain evidence="6">Y</strain>
    </source>
</reference>
<dbReference type="AlphaFoldDB" id="A0A1V0N386"/>
<gene>
    <name evidence="4" type="ORF">FAD_0644</name>
    <name evidence="5" type="ORF">HLB00_07925</name>
</gene>
<dbReference type="InterPro" id="IPR000644">
    <property type="entry name" value="CBS_dom"/>
</dbReference>
<evidence type="ECO:0000259" key="3">
    <source>
        <dbReference type="PROSITE" id="PS51371"/>
    </source>
</evidence>
<dbReference type="Pfam" id="PF00571">
    <property type="entry name" value="CBS"/>
    <property type="match status" value="4"/>
</dbReference>
<dbReference type="PROSITE" id="PS51371">
    <property type="entry name" value="CBS"/>
    <property type="match status" value="4"/>
</dbReference>
<keyword evidence="6" id="KW-1185">Reference proteome</keyword>
<feature type="domain" description="CBS" evidence="3">
    <location>
        <begin position="7"/>
        <end position="63"/>
    </location>
</feature>
<dbReference type="SUPFAM" id="SSF54631">
    <property type="entry name" value="CBS-domain pair"/>
    <property type="match status" value="2"/>
</dbReference>
<feature type="domain" description="CBS" evidence="3">
    <location>
        <begin position="132"/>
        <end position="188"/>
    </location>
</feature>
<dbReference type="SMART" id="SM00116">
    <property type="entry name" value="CBS"/>
    <property type="match status" value="4"/>
</dbReference>
<dbReference type="Proteomes" id="UP000546917">
    <property type="component" value="Unassembled WGS sequence"/>
</dbReference>
<proteinExistence type="predicted"/>
<dbReference type="PIRSF" id="PIRSF036983">
    <property type="entry name" value="UCP_2CBS_MJ1404"/>
    <property type="match status" value="1"/>
</dbReference>
<keyword evidence="1 2" id="KW-0129">CBS domain</keyword>
<evidence type="ECO:0000313" key="6">
    <source>
        <dbReference type="Proteomes" id="UP000192050"/>
    </source>
</evidence>
<dbReference type="PANTHER" id="PTHR43080">
    <property type="entry name" value="CBS DOMAIN-CONTAINING PROTEIN CBSX3, MITOCHONDRIAL"/>
    <property type="match status" value="1"/>
</dbReference>
<dbReference type="CDD" id="cd02205">
    <property type="entry name" value="CBS_pair_SF"/>
    <property type="match status" value="1"/>
</dbReference>
<dbReference type="InterPro" id="IPR014651">
    <property type="entry name" value="UCP036983_2CBS_MJ1404"/>
</dbReference>
<dbReference type="EMBL" id="CP015363">
    <property type="protein sequence ID" value="ARD84555.1"/>
    <property type="molecule type" value="Genomic_DNA"/>
</dbReference>
<dbReference type="KEGG" id="fai:FAD_0644"/>
<name>A0A1V0N386_9ARCH</name>
<organism evidence="4 6">
    <name type="scientific">Ferroplasma acidiphilum</name>
    <dbReference type="NCBI Taxonomy" id="74969"/>
    <lineage>
        <taxon>Archaea</taxon>
        <taxon>Methanobacteriati</taxon>
        <taxon>Thermoplasmatota</taxon>
        <taxon>Thermoplasmata</taxon>
        <taxon>Thermoplasmatales</taxon>
        <taxon>Ferroplasmaceae</taxon>
        <taxon>Ferroplasma</taxon>
    </lineage>
</organism>
<evidence type="ECO:0000313" key="7">
    <source>
        <dbReference type="Proteomes" id="UP000546917"/>
    </source>
</evidence>
<dbReference type="OrthoDB" id="9280at2157"/>
<evidence type="ECO:0000313" key="4">
    <source>
        <dbReference type="EMBL" id="ARD84555.1"/>
    </source>
</evidence>
<dbReference type="Proteomes" id="UP000192050">
    <property type="component" value="Chromosome"/>
</dbReference>
<accession>A0A1V0N386</accession>
<evidence type="ECO:0000256" key="1">
    <source>
        <dbReference type="ARBA" id="ARBA00023122"/>
    </source>
</evidence>
<evidence type="ECO:0000313" key="5">
    <source>
        <dbReference type="EMBL" id="NOL60753.1"/>
    </source>
</evidence>